<evidence type="ECO:0000256" key="4">
    <source>
        <dbReference type="ARBA" id="ARBA00022536"/>
    </source>
</evidence>
<dbReference type="Gene3D" id="2.60.40.1510">
    <property type="entry name" value="ntegrin, alpha v. Chain A, domain 3"/>
    <property type="match status" value="1"/>
</dbReference>
<dbReference type="GO" id="GO:0007160">
    <property type="term" value="P:cell-matrix adhesion"/>
    <property type="evidence" value="ECO:0007669"/>
    <property type="project" value="TreeGrafter"/>
</dbReference>
<dbReference type="PROSITE" id="PS52047">
    <property type="entry name" value="I_EGF_2"/>
    <property type="match status" value="2"/>
</dbReference>
<dbReference type="GO" id="GO:0005925">
    <property type="term" value="C:focal adhesion"/>
    <property type="evidence" value="ECO:0007669"/>
    <property type="project" value="TreeGrafter"/>
</dbReference>
<dbReference type="Pfam" id="PF08725">
    <property type="entry name" value="Integrin_b_cyt"/>
    <property type="match status" value="1"/>
</dbReference>
<reference evidence="20 21" key="1">
    <citation type="journal article" date="2018" name="Nat. Ecol. Evol.">
        <title>Shark genomes provide insights into elasmobranch evolution and the origin of vertebrates.</title>
        <authorList>
            <person name="Hara Y"/>
            <person name="Yamaguchi K"/>
            <person name="Onimaru K"/>
            <person name="Kadota M"/>
            <person name="Koyanagi M"/>
            <person name="Keeley SD"/>
            <person name="Tatsumi K"/>
            <person name="Tanaka K"/>
            <person name="Motone F"/>
            <person name="Kageyama Y"/>
            <person name="Nozu R"/>
            <person name="Adachi N"/>
            <person name="Nishimura O"/>
            <person name="Nakagawa R"/>
            <person name="Tanegashima C"/>
            <person name="Kiyatake I"/>
            <person name="Matsumoto R"/>
            <person name="Murakumo K"/>
            <person name="Nishida K"/>
            <person name="Terakita A"/>
            <person name="Kuratani S"/>
            <person name="Sato K"/>
            <person name="Hyodo S Kuraku.S."/>
        </authorList>
    </citation>
    <scope>NUCLEOTIDE SEQUENCE [LARGE SCALE GENOMIC DNA]</scope>
</reference>
<comment type="subcellular location">
    <subcellularLocation>
        <location evidence="1 15">Cell membrane</location>
        <topology evidence="1 15">Single-pass type I membrane protein</topology>
    </subcellularLocation>
</comment>
<dbReference type="SUPFAM" id="SSF57196">
    <property type="entry name" value="EGF/Laminin"/>
    <property type="match status" value="1"/>
</dbReference>
<dbReference type="Gene3D" id="3.40.50.410">
    <property type="entry name" value="von Willebrand factor, type A domain"/>
    <property type="match status" value="1"/>
</dbReference>
<dbReference type="InterPro" id="IPR036349">
    <property type="entry name" value="Integrin_bsu_tail_dom_sf"/>
</dbReference>
<keyword evidence="3" id="KW-1003">Cell membrane</keyword>
<feature type="disulfide bond" evidence="14">
    <location>
        <begin position="485"/>
        <end position="524"/>
    </location>
</feature>
<feature type="disulfide bond" evidence="14">
    <location>
        <begin position="48"/>
        <end position="85"/>
    </location>
</feature>
<gene>
    <name evidence="20" type="ORF">scyTo_0014421</name>
</gene>
<feature type="domain" description="Integrin beta subunit tail" evidence="19">
    <location>
        <begin position="637"/>
        <end position="717"/>
    </location>
</feature>
<evidence type="ECO:0000256" key="9">
    <source>
        <dbReference type="ARBA" id="ARBA00022989"/>
    </source>
</evidence>
<dbReference type="InterPro" id="IPR012896">
    <property type="entry name" value="Integrin_bsu_tail"/>
</dbReference>
<dbReference type="PANTHER" id="PTHR10082:SF15">
    <property type="entry name" value="INTEGRIN BETA-2"/>
    <property type="match status" value="1"/>
</dbReference>
<dbReference type="Proteomes" id="UP000288216">
    <property type="component" value="Unassembled WGS sequence"/>
</dbReference>
<evidence type="ECO:0000256" key="3">
    <source>
        <dbReference type="ARBA" id="ARBA00022475"/>
    </source>
</evidence>
<keyword evidence="9 16" id="KW-1133">Transmembrane helix</keyword>
<feature type="disulfide bond" evidence="14">
    <location>
        <begin position="463"/>
        <end position="467"/>
    </location>
</feature>
<dbReference type="GO" id="GO:0007229">
    <property type="term" value="P:integrin-mediated signaling pathway"/>
    <property type="evidence" value="ECO:0007669"/>
    <property type="project" value="UniProtKB-KW"/>
</dbReference>
<evidence type="ECO:0000256" key="13">
    <source>
        <dbReference type="ARBA" id="ARBA00023180"/>
    </source>
</evidence>
<evidence type="ECO:0000256" key="17">
    <source>
        <dbReference type="SAM" id="SignalP"/>
    </source>
</evidence>
<keyword evidence="8 15" id="KW-0130">Cell adhesion</keyword>
<feature type="domain" description="Integrin beta subunit VWA" evidence="18">
    <location>
        <begin position="44"/>
        <end position="465"/>
    </location>
</feature>
<dbReference type="GO" id="GO:0001540">
    <property type="term" value="F:amyloid-beta binding"/>
    <property type="evidence" value="ECO:0007669"/>
    <property type="project" value="TreeGrafter"/>
</dbReference>
<keyword evidence="6 17" id="KW-0732">Signal</keyword>
<feature type="disulfide bond" evidence="14">
    <location>
        <begin position="662"/>
        <end position="687"/>
    </location>
</feature>
<dbReference type="OrthoDB" id="410592at2759"/>
<dbReference type="STRING" id="75743.A0A401NMC0"/>
<feature type="disulfide bond" evidence="14">
    <location>
        <begin position="58"/>
        <end position="74"/>
    </location>
</feature>
<feature type="disulfide bond" evidence="14">
    <location>
        <begin position="611"/>
        <end position="616"/>
    </location>
</feature>
<feature type="signal peptide" evidence="17">
    <location>
        <begin position="1"/>
        <end position="32"/>
    </location>
</feature>
<feature type="disulfide bond" evidence="14">
    <location>
        <begin position="578"/>
        <end position="587"/>
    </location>
</feature>
<dbReference type="GO" id="GO:0005178">
    <property type="term" value="F:integrin binding"/>
    <property type="evidence" value="ECO:0007669"/>
    <property type="project" value="TreeGrafter"/>
</dbReference>
<dbReference type="PIRSF" id="PIRSF002512">
    <property type="entry name" value="Integrin_B"/>
    <property type="match status" value="1"/>
</dbReference>
<dbReference type="InterPro" id="IPR032695">
    <property type="entry name" value="Integrin_dom_sf"/>
</dbReference>
<keyword evidence="11 16" id="KW-0472">Membrane</keyword>
<keyword evidence="21" id="KW-1185">Reference proteome</keyword>
<dbReference type="EMBL" id="BFAA01007731">
    <property type="protein sequence ID" value="GCB62002.1"/>
    <property type="molecule type" value="Genomic_DNA"/>
</dbReference>
<feature type="disulfide bond" evidence="14">
    <location>
        <begin position="404"/>
        <end position="417"/>
    </location>
</feature>
<evidence type="ECO:0000259" key="18">
    <source>
        <dbReference type="SMART" id="SM00187"/>
    </source>
</evidence>
<evidence type="ECO:0000256" key="5">
    <source>
        <dbReference type="ARBA" id="ARBA00022692"/>
    </source>
</evidence>
<sequence length="766" mass="84676">MCGERAKWSSTEMVKWLLFKLMFAFVLGTGLADPSCNPTHAEATCQECINLGPTCAWCKTLNFTKAGEPNSARCDSEDTLKKRGCIQADIINPSNNMELKVNKPLVNSGANVIQIKPQKVKLYLRRGRPQKIQVKFKRAEGYPVDMYYLMDLSYSMKDDLANVKNLGGQLLQALSRITKSIKIGFGSFVDKTVLPFVNTHPEKMKNPCPDKTEACQPPFDFRHVLKLTDDAKLFTTEVGKQSISGNLDPPEAGLDAMMQAAVCEEAIGWRNVTRLLVYTSDDGFHFAGDGKLGAILTPNDGRCHLNKMGIYEDNTKYDYPSVAELASKLAENNIQPIFAVTRKIMPVYQELSKMIPKSAVGELKEDSSNVVQLITDAYNNLSSTVILAHKNLPAGVRISYTSHCSDGETHSDKEGTCSNVKINTEISFTITVTADKCLAKTESFEIRPLGFTEKLEISLQMRCDCKCDDKPELSSHCNNKGRVKCGVCSCTEDRIGKFCECDPGKHSTKDLDTACRKDNTSSICSNQGDCVCGACICHTNPNKKIYGKYCECDDQNCERNLGKLCAGHGKCDCGQCQCNKGFGGTACECAEAIGQCVEPGINATCSGRGKCTCNECKCHAGYQPPYCKECPGCPSPCPTYVHCIECLGFSSGLYEKNCTESCKNIRHTLVDELKDHNVCKEKDSKKCWMSFSMKELDGVSQYDVTIKKTTECPQPPNIIAIVAGGVVGVLLIGLLILLIWKLVTELYDRREYKKFEKERARSKWND</sequence>
<evidence type="ECO:0000313" key="20">
    <source>
        <dbReference type="EMBL" id="GCB62002.1"/>
    </source>
</evidence>
<feature type="disulfide bond" evidence="14">
    <location>
        <begin position="571"/>
        <end position="576"/>
    </location>
</feature>
<feature type="disulfide bond" evidence="14">
    <location>
        <begin position="613"/>
        <end position="658"/>
    </location>
</feature>
<feature type="disulfide bond" evidence="14">
    <location>
        <begin position="589"/>
        <end position="596"/>
    </location>
</feature>
<keyword evidence="13" id="KW-0325">Glycoprotein</keyword>
<dbReference type="GO" id="GO:0008305">
    <property type="term" value="C:integrin complex"/>
    <property type="evidence" value="ECO:0007669"/>
    <property type="project" value="TreeGrafter"/>
</dbReference>
<dbReference type="Pfam" id="PF17205">
    <property type="entry name" value="PSI_integrin"/>
    <property type="match status" value="1"/>
</dbReference>
<keyword evidence="12 14" id="KW-1015">Disulfide bond</keyword>
<feature type="disulfide bond" evidence="14">
    <location>
        <begin position="208"/>
        <end position="215"/>
    </location>
</feature>
<evidence type="ECO:0000256" key="1">
    <source>
        <dbReference type="ARBA" id="ARBA00004251"/>
    </source>
</evidence>
<dbReference type="InterPro" id="IPR014836">
    <property type="entry name" value="Integrin_bsu_cyt_dom"/>
</dbReference>
<dbReference type="InterPro" id="IPR036465">
    <property type="entry name" value="vWFA_dom_sf"/>
</dbReference>
<comment type="similarity">
    <text evidence="2 15">Belongs to the integrin beta chain family.</text>
</comment>
<feature type="disulfide bond" evidence="14">
    <location>
        <begin position="437"/>
        <end position="679"/>
    </location>
</feature>
<dbReference type="SUPFAM" id="SSF53300">
    <property type="entry name" value="vWA-like"/>
    <property type="match status" value="1"/>
</dbReference>
<dbReference type="InterPro" id="IPR015812">
    <property type="entry name" value="Integrin_bsu"/>
</dbReference>
<name>A0A401NMC0_SCYTO</name>
<keyword evidence="7" id="KW-0677">Repeat</keyword>
<evidence type="ECO:0000313" key="21">
    <source>
        <dbReference type="Proteomes" id="UP000288216"/>
    </source>
</evidence>
<dbReference type="PROSITE" id="PS00243">
    <property type="entry name" value="I_EGF_1"/>
    <property type="match status" value="1"/>
</dbReference>
<feature type="disulfide bond" evidence="14">
    <location>
        <begin position="501"/>
        <end position="515"/>
    </location>
</feature>
<feature type="disulfide bond" evidence="14">
    <location>
        <begin position="552"/>
        <end position="557"/>
    </location>
</feature>
<dbReference type="SMART" id="SM00187">
    <property type="entry name" value="INB"/>
    <property type="match status" value="1"/>
</dbReference>
<feature type="non-terminal residue" evidence="20">
    <location>
        <position position="766"/>
    </location>
</feature>
<dbReference type="Pfam" id="PF23105">
    <property type="entry name" value="EGF_integrin"/>
    <property type="match status" value="1"/>
</dbReference>
<feature type="transmembrane region" description="Helical" evidence="16">
    <location>
        <begin position="718"/>
        <end position="740"/>
    </location>
</feature>
<dbReference type="InterPro" id="IPR002369">
    <property type="entry name" value="Integrin_bsu_VWA"/>
</dbReference>
<feature type="disulfide bond" evidence="14">
    <location>
        <begin position="643"/>
        <end position="712"/>
    </location>
</feature>
<evidence type="ECO:0000256" key="11">
    <source>
        <dbReference type="ARBA" id="ARBA00023136"/>
    </source>
</evidence>
<feature type="disulfide bond" evidence="14">
    <location>
        <begin position="45"/>
        <end position="55"/>
    </location>
</feature>
<feature type="disulfide bond" evidence="14">
    <location>
        <begin position="490"/>
        <end position="499"/>
    </location>
</feature>
<evidence type="ECO:0000256" key="16">
    <source>
        <dbReference type="SAM" id="Phobius"/>
    </source>
</evidence>
<dbReference type="GO" id="GO:0009986">
    <property type="term" value="C:cell surface"/>
    <property type="evidence" value="ECO:0007669"/>
    <property type="project" value="TreeGrafter"/>
</dbReference>
<dbReference type="GO" id="GO:0030593">
    <property type="term" value="P:neutrophil chemotaxis"/>
    <property type="evidence" value="ECO:0007669"/>
    <property type="project" value="TreeGrafter"/>
</dbReference>
<feature type="disulfide bond" evidence="14">
    <location>
        <begin position="537"/>
        <end position="550"/>
    </location>
</feature>
<feature type="disulfide bond" evidence="14">
    <location>
        <begin position="263"/>
        <end position="303"/>
    </location>
</feature>
<evidence type="ECO:0000256" key="15">
    <source>
        <dbReference type="RuleBase" id="RU000633"/>
    </source>
</evidence>
<dbReference type="Pfam" id="PF00362">
    <property type="entry name" value="Integrin_beta"/>
    <property type="match status" value="1"/>
</dbReference>
<dbReference type="Gene3D" id="2.10.25.10">
    <property type="entry name" value="Laminin"/>
    <property type="match status" value="4"/>
</dbReference>
<dbReference type="GO" id="GO:0019901">
    <property type="term" value="F:protein kinase binding"/>
    <property type="evidence" value="ECO:0007669"/>
    <property type="project" value="TreeGrafter"/>
</dbReference>
<dbReference type="FunFam" id="3.40.50.410:FF:000002">
    <property type="entry name" value="Integrin beta"/>
    <property type="match status" value="1"/>
</dbReference>
<evidence type="ECO:0000259" key="19">
    <source>
        <dbReference type="SMART" id="SM01242"/>
    </source>
</evidence>
<comment type="caution">
    <text evidence="20">The sequence shown here is derived from an EMBL/GenBank/DDBJ whole genome shotgun (WGS) entry which is preliminary data.</text>
</comment>
<dbReference type="Gene3D" id="3.30.1680.10">
    <property type="entry name" value="ligand-binding face of the semaphorins, domain 2"/>
    <property type="match status" value="1"/>
</dbReference>
<keyword evidence="5 15" id="KW-0812">Transmembrane</keyword>
<feature type="disulfide bond" evidence="14">
    <location>
        <begin position="637"/>
        <end position="646"/>
    </location>
</feature>
<organism evidence="20 21">
    <name type="scientific">Scyliorhinus torazame</name>
    <name type="common">Cloudy catshark</name>
    <name type="synonym">Catulus torazame</name>
    <dbReference type="NCBI Taxonomy" id="75743"/>
    <lineage>
        <taxon>Eukaryota</taxon>
        <taxon>Metazoa</taxon>
        <taxon>Chordata</taxon>
        <taxon>Craniata</taxon>
        <taxon>Vertebrata</taxon>
        <taxon>Chondrichthyes</taxon>
        <taxon>Elasmobranchii</taxon>
        <taxon>Galeomorphii</taxon>
        <taxon>Galeoidea</taxon>
        <taxon>Carcharhiniformes</taxon>
        <taxon>Scyliorhinidae</taxon>
        <taxon>Scyliorhinus</taxon>
    </lineage>
</organism>
<protein>
    <recommendedName>
        <fullName evidence="15">Integrin beta</fullName>
    </recommendedName>
</protein>
<feature type="disulfide bond" evidence="14">
    <location>
        <begin position="618"/>
        <end position="627"/>
    </location>
</feature>
<feature type="disulfide bond" evidence="14">
    <location>
        <begin position="530"/>
        <end position="535"/>
    </location>
</feature>
<dbReference type="AlphaFoldDB" id="A0A401NMC0"/>
<evidence type="ECO:0000256" key="10">
    <source>
        <dbReference type="ARBA" id="ARBA00023037"/>
    </source>
</evidence>
<dbReference type="Gene3D" id="1.20.5.100">
    <property type="entry name" value="Cytochrome c1, transmembrane anchor, C-terminal"/>
    <property type="match status" value="1"/>
</dbReference>
<evidence type="ECO:0000256" key="7">
    <source>
        <dbReference type="ARBA" id="ARBA00022737"/>
    </source>
</evidence>
<evidence type="ECO:0000256" key="8">
    <source>
        <dbReference type="ARBA" id="ARBA00022889"/>
    </source>
</evidence>
<dbReference type="SMART" id="SM01242">
    <property type="entry name" value="Integrin_B_tail"/>
    <property type="match status" value="1"/>
</dbReference>
<dbReference type="InterPro" id="IPR057243">
    <property type="entry name" value="Integrin_I-EGF_CS"/>
</dbReference>
<evidence type="ECO:0000256" key="14">
    <source>
        <dbReference type="PIRSR" id="PIRSR002512-1"/>
    </source>
</evidence>
<feature type="disulfide bond" evidence="14">
    <location>
        <begin position="573"/>
        <end position="605"/>
    </location>
</feature>
<accession>A0A401NMC0</accession>
<dbReference type="SUPFAM" id="SSF103575">
    <property type="entry name" value="Plexin repeat"/>
    <property type="match status" value="1"/>
</dbReference>
<dbReference type="SUPFAM" id="SSF69179">
    <property type="entry name" value="Integrin domains"/>
    <property type="match status" value="1"/>
</dbReference>
<dbReference type="InterPro" id="IPR057073">
    <property type="entry name" value="EGF_integrin_2"/>
</dbReference>
<dbReference type="InterPro" id="IPR033760">
    <property type="entry name" value="Integrin_beta_N"/>
</dbReference>
<dbReference type="GO" id="GO:0007159">
    <property type="term" value="P:leukocyte cell-cell adhesion"/>
    <property type="evidence" value="ECO:0007669"/>
    <property type="project" value="TreeGrafter"/>
</dbReference>
<evidence type="ECO:0000256" key="6">
    <source>
        <dbReference type="ARBA" id="ARBA00022729"/>
    </source>
</evidence>
<feature type="disulfide bond" evidence="14">
    <location>
        <begin position="630"/>
        <end position="633"/>
    </location>
</feature>
<dbReference type="PANTHER" id="PTHR10082">
    <property type="entry name" value="INTEGRIN BETA SUBUNIT"/>
    <property type="match status" value="1"/>
</dbReference>
<dbReference type="Pfam" id="PF07965">
    <property type="entry name" value="Integrin_B_tail"/>
    <property type="match status" value="1"/>
</dbReference>
<dbReference type="PRINTS" id="PR01186">
    <property type="entry name" value="INTEGRINB"/>
</dbReference>
<evidence type="ECO:0000256" key="12">
    <source>
        <dbReference type="ARBA" id="ARBA00023157"/>
    </source>
</evidence>
<dbReference type="OMA" id="TNCECQC"/>
<keyword evidence="4" id="KW-0245">EGF-like domain</keyword>
<dbReference type="FunFam" id="2.10.25.10:FF:000036">
    <property type="entry name" value="Integrin beta"/>
    <property type="match status" value="1"/>
</dbReference>
<keyword evidence="10 15" id="KW-0401">Integrin</keyword>
<evidence type="ECO:0000256" key="2">
    <source>
        <dbReference type="ARBA" id="ARBA00007449"/>
    </source>
</evidence>
<feature type="disulfide bond" evidence="14">
    <location>
        <begin position="532"/>
        <end position="565"/>
    </location>
</feature>
<dbReference type="GO" id="GO:0033627">
    <property type="term" value="P:cell adhesion mediated by integrin"/>
    <property type="evidence" value="ECO:0007669"/>
    <property type="project" value="TreeGrafter"/>
</dbReference>
<dbReference type="SUPFAM" id="SSF69687">
    <property type="entry name" value="Integrin beta tail domain"/>
    <property type="match status" value="1"/>
</dbReference>
<feature type="chain" id="PRO_5019475932" description="Integrin beta" evidence="17">
    <location>
        <begin position="33"/>
        <end position="766"/>
    </location>
</feature>
<proteinExistence type="inferred from homology"/>